<accession>A0A9P8Q1W0</accession>
<comment type="caution">
    <text evidence="2">The sequence shown here is derived from an EMBL/GenBank/DDBJ whole genome shotgun (WGS) entry which is preliminary data.</text>
</comment>
<sequence length="632" mass="73664">MKNSSEIIPLQPPESNTQLPSEIIGDILDLMPLSQRIKLCQTVPELKNFSSRGYVIIHQDLVRMHPVMDNKRISNNVHYVRLDESFDDLDPSVTIDKERVAKQIQNIITKLRSSGCRHVTIEIRVVMDCYSVYDSMDVYGVLAPLFKDISHNVEILKYNSDIRDLSKTKDFKFGLLELNVENKFRYDVDLQMTVIDCQEVLFELEHDNQHNHQGRLYRGCMFLQDNVLGCDISEVNKTKFEHICDIERSNLTSIDVLLINDDRTTCGIFKNGWSQNQLSFKSLFETNPYELRVSQTSSFDWDDYYWSETESDSESEAGSDCDSGSNAPDSGDEEKEAAKGSNPRSVMEELLRIGGPMHLLDEDPDHFQQCKILLRCYEEVFPEEASPVPEAERPKIKLSKLSKEEIIELLVRLKEAACRELYLKYLSKYLKMLMADIDDHDIADTMFDFYEALDEFEDEDLTDPINGEYCDLLMQLRERQSRIKPTLETLKFLSRSQDQDQDEEQISFLEKLELFQRCAKFHIQGFSDPCAEIYDEVKNVEEHPSDQYEMTKTQSLIMDRMMYALIKRHRLKRPPSVTRIRVLHDYKTNRGNELLDQDDGDYIGLLDTEKVQRLIRKSQKLFLRMNNDIRGS</sequence>
<proteinExistence type="predicted"/>
<feature type="region of interest" description="Disordered" evidence="1">
    <location>
        <begin position="311"/>
        <end position="345"/>
    </location>
</feature>
<organism evidence="2 3">
    <name type="scientific">Wickerhamomyces pijperi</name>
    <name type="common">Yeast</name>
    <name type="synonym">Pichia pijperi</name>
    <dbReference type="NCBI Taxonomy" id="599730"/>
    <lineage>
        <taxon>Eukaryota</taxon>
        <taxon>Fungi</taxon>
        <taxon>Dikarya</taxon>
        <taxon>Ascomycota</taxon>
        <taxon>Saccharomycotina</taxon>
        <taxon>Saccharomycetes</taxon>
        <taxon>Phaffomycetales</taxon>
        <taxon>Wickerhamomycetaceae</taxon>
        <taxon>Wickerhamomyces</taxon>
    </lineage>
</organism>
<reference evidence="2" key="1">
    <citation type="journal article" date="2021" name="Open Biol.">
        <title>Shared evolutionary footprints suggest mitochondrial oxidative damage underlies multiple complex I losses in fungi.</title>
        <authorList>
            <person name="Schikora-Tamarit M.A."/>
            <person name="Marcet-Houben M."/>
            <person name="Nosek J."/>
            <person name="Gabaldon T."/>
        </authorList>
    </citation>
    <scope>NUCLEOTIDE SEQUENCE</scope>
    <source>
        <strain evidence="2">CBS2887</strain>
    </source>
</reference>
<dbReference type="EMBL" id="JAEUBG010003519">
    <property type="protein sequence ID" value="KAH3682652.1"/>
    <property type="molecule type" value="Genomic_DNA"/>
</dbReference>
<reference evidence="2" key="2">
    <citation type="submission" date="2021-01" db="EMBL/GenBank/DDBJ databases">
        <authorList>
            <person name="Schikora-Tamarit M.A."/>
        </authorList>
    </citation>
    <scope>NUCLEOTIDE SEQUENCE</scope>
    <source>
        <strain evidence="2">CBS2887</strain>
    </source>
</reference>
<evidence type="ECO:0008006" key="4">
    <source>
        <dbReference type="Google" id="ProtNLM"/>
    </source>
</evidence>
<gene>
    <name evidence="2" type="ORF">WICPIJ_006378</name>
</gene>
<evidence type="ECO:0000313" key="3">
    <source>
        <dbReference type="Proteomes" id="UP000774326"/>
    </source>
</evidence>
<name>A0A9P8Q1W0_WICPI</name>
<protein>
    <recommendedName>
        <fullName evidence="4">F-box domain-containing protein</fullName>
    </recommendedName>
</protein>
<dbReference type="AlphaFoldDB" id="A0A9P8Q1W0"/>
<evidence type="ECO:0000256" key="1">
    <source>
        <dbReference type="SAM" id="MobiDB-lite"/>
    </source>
</evidence>
<keyword evidence="3" id="KW-1185">Reference proteome</keyword>
<dbReference type="Proteomes" id="UP000774326">
    <property type="component" value="Unassembled WGS sequence"/>
</dbReference>
<evidence type="ECO:0000313" key="2">
    <source>
        <dbReference type="EMBL" id="KAH3682652.1"/>
    </source>
</evidence>